<dbReference type="Pfam" id="PF05724">
    <property type="entry name" value="TPMT"/>
    <property type="match status" value="2"/>
</dbReference>
<evidence type="ECO:0000256" key="3">
    <source>
        <dbReference type="ARBA" id="ARBA00022691"/>
    </source>
</evidence>
<dbReference type="PROSITE" id="PS51585">
    <property type="entry name" value="SAM_MT_TPMT"/>
    <property type="match status" value="1"/>
</dbReference>
<dbReference type="GO" id="GO:0032259">
    <property type="term" value="P:methylation"/>
    <property type="evidence" value="ECO:0007669"/>
    <property type="project" value="UniProtKB-KW"/>
</dbReference>
<evidence type="ECO:0000313" key="5">
    <source>
        <dbReference type="Proteomes" id="UP000326759"/>
    </source>
</evidence>
<keyword evidence="3" id="KW-0949">S-adenosyl-L-methionine</keyword>
<keyword evidence="5" id="KW-1185">Reference proteome</keyword>
<name>A0A5N5SYD1_9CRUS</name>
<sequence length="186" mass="22295">MEPYSFWEARWVEGRTGWHLSEIHPFLTKHASNLDFSPPKRVFIPLCGKCLELIWFYEKELETKDKRLKIYVASIYDINFDDIGKFDVIWDRGSQTAIEISDRDRYAKVMRGVCKEKFLYLMTTMQYDLEDDNDQPPRPISHEQTRKMFGDWCSIKLILENDVTDDRFRKRGIKEVFESYFVLTPK</sequence>
<dbReference type="InterPro" id="IPR029063">
    <property type="entry name" value="SAM-dependent_MTases_sf"/>
</dbReference>
<accession>A0A5N5SYD1</accession>
<keyword evidence="1 4" id="KW-0489">Methyltransferase</keyword>
<organism evidence="4 5">
    <name type="scientific">Armadillidium nasatum</name>
    <dbReference type="NCBI Taxonomy" id="96803"/>
    <lineage>
        <taxon>Eukaryota</taxon>
        <taxon>Metazoa</taxon>
        <taxon>Ecdysozoa</taxon>
        <taxon>Arthropoda</taxon>
        <taxon>Crustacea</taxon>
        <taxon>Multicrustacea</taxon>
        <taxon>Malacostraca</taxon>
        <taxon>Eumalacostraca</taxon>
        <taxon>Peracarida</taxon>
        <taxon>Isopoda</taxon>
        <taxon>Oniscidea</taxon>
        <taxon>Crinocheta</taxon>
        <taxon>Armadillidiidae</taxon>
        <taxon>Armadillidium</taxon>
    </lineage>
</organism>
<proteinExistence type="predicted"/>
<evidence type="ECO:0000256" key="1">
    <source>
        <dbReference type="ARBA" id="ARBA00022603"/>
    </source>
</evidence>
<dbReference type="OrthoDB" id="276151at2759"/>
<comment type="caution">
    <text evidence="4">The sequence shown here is derived from an EMBL/GenBank/DDBJ whole genome shotgun (WGS) entry which is preliminary data.</text>
</comment>
<evidence type="ECO:0000313" key="4">
    <source>
        <dbReference type="EMBL" id="KAB7499042.1"/>
    </source>
</evidence>
<gene>
    <name evidence="4" type="primary">TPMT_0</name>
    <name evidence="4" type="ORF">Anas_06501</name>
</gene>
<dbReference type="Gene3D" id="3.40.50.150">
    <property type="entry name" value="Vaccinia Virus protein VP39"/>
    <property type="match status" value="2"/>
</dbReference>
<dbReference type="PANTHER" id="PTHR10259:SF11">
    <property type="entry name" value="THIOPURINE S-METHYLTRANSFERASE"/>
    <property type="match status" value="1"/>
</dbReference>
<dbReference type="GO" id="GO:0008119">
    <property type="term" value="F:thiopurine S-methyltransferase activity"/>
    <property type="evidence" value="ECO:0007669"/>
    <property type="project" value="TreeGrafter"/>
</dbReference>
<dbReference type="Proteomes" id="UP000326759">
    <property type="component" value="Unassembled WGS sequence"/>
</dbReference>
<evidence type="ECO:0000256" key="2">
    <source>
        <dbReference type="ARBA" id="ARBA00022679"/>
    </source>
</evidence>
<dbReference type="AlphaFoldDB" id="A0A5N5SYD1"/>
<dbReference type="InterPro" id="IPR008854">
    <property type="entry name" value="TPMT"/>
</dbReference>
<dbReference type="EMBL" id="SEYY01018733">
    <property type="protein sequence ID" value="KAB7499042.1"/>
    <property type="molecule type" value="Genomic_DNA"/>
</dbReference>
<dbReference type="PANTHER" id="PTHR10259">
    <property type="entry name" value="THIOPURINE S-METHYLTRANSFERASE"/>
    <property type="match status" value="1"/>
</dbReference>
<protein>
    <submittedName>
        <fullName evidence="4">Thiopurine S-methyltransferase</fullName>
    </submittedName>
</protein>
<reference evidence="4 5" key="1">
    <citation type="journal article" date="2019" name="PLoS Biol.">
        <title>Sex chromosomes control vertical transmission of feminizing Wolbachia symbionts in an isopod.</title>
        <authorList>
            <person name="Becking T."/>
            <person name="Chebbi M.A."/>
            <person name="Giraud I."/>
            <person name="Moumen B."/>
            <person name="Laverre T."/>
            <person name="Caubet Y."/>
            <person name="Peccoud J."/>
            <person name="Gilbert C."/>
            <person name="Cordaux R."/>
        </authorList>
    </citation>
    <scope>NUCLEOTIDE SEQUENCE [LARGE SCALE GENOMIC DNA]</scope>
    <source>
        <strain evidence="4">ANa2</strain>
        <tissue evidence="4">Whole body excluding digestive tract and cuticle</tissue>
    </source>
</reference>
<keyword evidence="2 4" id="KW-0808">Transferase</keyword>
<dbReference type="SUPFAM" id="SSF53335">
    <property type="entry name" value="S-adenosyl-L-methionine-dependent methyltransferases"/>
    <property type="match status" value="1"/>
</dbReference>